<dbReference type="PANTHER" id="PTHR35889:SF3">
    <property type="entry name" value="F-BOX DOMAIN-CONTAINING PROTEIN"/>
    <property type="match status" value="1"/>
</dbReference>
<dbReference type="OrthoDB" id="289126at2"/>
<dbReference type="EMBL" id="CP036316">
    <property type="protein sequence ID" value="QDT63491.1"/>
    <property type="molecule type" value="Genomic_DNA"/>
</dbReference>
<feature type="chain" id="PRO_5022240213" description="DUF1549 domain-containing protein" evidence="2">
    <location>
        <begin position="25"/>
        <end position="659"/>
    </location>
</feature>
<dbReference type="RefSeq" id="WP_145259853.1">
    <property type="nucleotide sequence ID" value="NZ_CP036316.1"/>
</dbReference>
<reference evidence="5 6" key="1">
    <citation type="submission" date="2019-02" db="EMBL/GenBank/DDBJ databases">
        <title>Deep-cultivation of Planctomycetes and their phenomic and genomic characterization uncovers novel biology.</title>
        <authorList>
            <person name="Wiegand S."/>
            <person name="Jogler M."/>
            <person name="Boedeker C."/>
            <person name="Pinto D."/>
            <person name="Vollmers J."/>
            <person name="Rivas-Marin E."/>
            <person name="Kohn T."/>
            <person name="Peeters S.H."/>
            <person name="Heuer A."/>
            <person name="Rast P."/>
            <person name="Oberbeckmann S."/>
            <person name="Bunk B."/>
            <person name="Jeske O."/>
            <person name="Meyerdierks A."/>
            <person name="Storesund J.E."/>
            <person name="Kallscheuer N."/>
            <person name="Luecker S."/>
            <person name="Lage O.M."/>
            <person name="Pohl T."/>
            <person name="Merkel B.J."/>
            <person name="Hornburger P."/>
            <person name="Mueller R.-W."/>
            <person name="Bruemmer F."/>
            <person name="Labrenz M."/>
            <person name="Spormann A.M."/>
            <person name="Op den Camp H."/>
            <person name="Overmann J."/>
            <person name="Amann R."/>
            <person name="Jetten M.S.M."/>
            <person name="Mascher T."/>
            <person name="Medema M.H."/>
            <person name="Devos D.P."/>
            <person name="Kaster A.-K."/>
            <person name="Ovreas L."/>
            <person name="Rohde M."/>
            <person name="Galperin M.Y."/>
            <person name="Jogler C."/>
        </authorList>
    </citation>
    <scope>NUCLEOTIDE SEQUENCE [LARGE SCALE GENOMIC DNA]</scope>
    <source>
        <strain evidence="5 6">V22</strain>
    </source>
</reference>
<evidence type="ECO:0000313" key="5">
    <source>
        <dbReference type="EMBL" id="QDT63491.1"/>
    </source>
</evidence>
<feature type="signal peptide" evidence="2">
    <location>
        <begin position="1"/>
        <end position="24"/>
    </location>
</feature>
<evidence type="ECO:0000313" key="6">
    <source>
        <dbReference type="Proteomes" id="UP000319976"/>
    </source>
</evidence>
<dbReference type="Pfam" id="PF07587">
    <property type="entry name" value="PSD1"/>
    <property type="match status" value="1"/>
</dbReference>
<feature type="compositionally biased region" description="Basic and acidic residues" evidence="1">
    <location>
        <begin position="38"/>
        <end position="49"/>
    </location>
</feature>
<dbReference type="PANTHER" id="PTHR35889">
    <property type="entry name" value="CYCLOINULO-OLIGOSACCHARIDE FRUCTANOTRANSFERASE-RELATED"/>
    <property type="match status" value="1"/>
</dbReference>
<evidence type="ECO:0000256" key="1">
    <source>
        <dbReference type="SAM" id="MobiDB-lite"/>
    </source>
</evidence>
<organism evidence="5 6">
    <name type="scientific">Calycomorphotria hydatis</name>
    <dbReference type="NCBI Taxonomy" id="2528027"/>
    <lineage>
        <taxon>Bacteria</taxon>
        <taxon>Pseudomonadati</taxon>
        <taxon>Planctomycetota</taxon>
        <taxon>Planctomycetia</taxon>
        <taxon>Planctomycetales</taxon>
        <taxon>Planctomycetaceae</taxon>
        <taxon>Calycomorphotria</taxon>
    </lineage>
</organism>
<dbReference type="Proteomes" id="UP000319976">
    <property type="component" value="Chromosome"/>
</dbReference>
<dbReference type="InterPro" id="IPR022655">
    <property type="entry name" value="DUF1553"/>
</dbReference>
<dbReference type="AlphaFoldDB" id="A0A517T577"/>
<sequence length="659" mass="75682" precursor="true">MPAFRLFFGCLLVLSVLYPADVFAGRRDSSGKYCQSDNKNKKDSKKEIVPNKGGQGVFDPSIEEKYTFRPLQNSDGVISPEGRAEAQAGAARIDAIVDAKLAEMNIKPNPAATDEQFLRRVYLDICGTIPTLTEVKFFLDSKNPNKRADLIDNLLNSEGYADHHFNWWGDVFRLHKKPNNNQVATPYLEWFREQLRANRKYNELVYEMLTAEGNLFENPATGFILRDSGMELDGVANLLRVFAATRIECAQCHDHPFDRWSQKEFYEVASYMWTARTRGGGASRQDRNRIHEELAEIHGEESTKRYKFDGLFRQTNFQVTEQRDRHLRFPKSYAYDDAYPGQSADFRVLFGDQPFIFNSSPREAFADWLTSPQNPRFTKSIVNRLWAKAFGIGIFDPIDNLMDDTIISNEKLLAGLEEEMRRADYDIKEFLRMMYNTRAYQREATAVDPGMGQSYYYQGPVLRRMTAEQLWDSFLTVAIVDPYQYRMPDQTRRRELMMSDWANVNVADLEAIQGELNDIYRNGVRHEQKRYKYKGVVLARACELEPPYSLSHFLGQFGSGDRSVIGTASSEGSVPQILQMFNGDITHMLLEEGSVLYRNVTSAKSLTKAIDNIFLTILARYPNDEERRAAMQEVKANGNPGFGNIIWALVNTREFMFVQ</sequence>
<gene>
    <name evidence="5" type="ORF">V22_07130</name>
</gene>
<proteinExistence type="predicted"/>
<keyword evidence="6" id="KW-1185">Reference proteome</keyword>
<dbReference type="Pfam" id="PF07583">
    <property type="entry name" value="PSCyt2"/>
    <property type="match status" value="1"/>
</dbReference>
<accession>A0A517T577</accession>
<evidence type="ECO:0000259" key="3">
    <source>
        <dbReference type="Pfam" id="PF07583"/>
    </source>
</evidence>
<evidence type="ECO:0008006" key="7">
    <source>
        <dbReference type="Google" id="ProtNLM"/>
    </source>
</evidence>
<evidence type="ECO:0000256" key="2">
    <source>
        <dbReference type="SAM" id="SignalP"/>
    </source>
</evidence>
<dbReference type="InterPro" id="IPR011444">
    <property type="entry name" value="DUF1549"/>
</dbReference>
<dbReference type="KEGG" id="chya:V22_07130"/>
<name>A0A517T577_9PLAN</name>
<evidence type="ECO:0000259" key="4">
    <source>
        <dbReference type="Pfam" id="PF07587"/>
    </source>
</evidence>
<protein>
    <recommendedName>
        <fullName evidence="7">DUF1549 domain-containing protein</fullName>
    </recommendedName>
</protein>
<feature type="domain" description="DUF1553" evidence="4">
    <location>
        <begin position="362"/>
        <end position="631"/>
    </location>
</feature>
<feature type="region of interest" description="Disordered" evidence="1">
    <location>
        <begin position="31"/>
        <end position="54"/>
    </location>
</feature>
<keyword evidence="2" id="KW-0732">Signal</keyword>
<feature type="domain" description="DUF1549" evidence="3">
    <location>
        <begin position="92"/>
        <end position="272"/>
    </location>
</feature>